<evidence type="ECO:0000259" key="5">
    <source>
        <dbReference type="Pfam" id="PF11935"/>
    </source>
</evidence>
<dbReference type="InterPro" id="IPR016024">
    <property type="entry name" value="ARM-type_fold"/>
</dbReference>
<comment type="caution">
    <text evidence="7">The sequence shown here is derived from an EMBL/GenBank/DDBJ whole genome shotgun (WGS) entry which is preliminary data.</text>
</comment>
<feature type="region of interest" description="Disordered" evidence="4">
    <location>
        <begin position="1161"/>
        <end position="1201"/>
    </location>
</feature>
<proteinExistence type="predicted"/>
<name>A0A8K0XMI6_9AGAR</name>
<evidence type="ECO:0000313" key="8">
    <source>
        <dbReference type="Proteomes" id="UP000813824"/>
    </source>
</evidence>
<dbReference type="SUPFAM" id="SSF48371">
    <property type="entry name" value="ARM repeat"/>
    <property type="match status" value="1"/>
</dbReference>
<dbReference type="InterPro" id="IPR021850">
    <property type="entry name" value="Symplekin/Pta1"/>
</dbReference>
<keyword evidence="3" id="KW-0539">Nucleus</keyword>
<dbReference type="InterPro" id="IPR011989">
    <property type="entry name" value="ARM-like"/>
</dbReference>
<dbReference type="Proteomes" id="UP000813824">
    <property type="component" value="Unassembled WGS sequence"/>
</dbReference>
<feature type="compositionally biased region" description="Basic and acidic residues" evidence="4">
    <location>
        <begin position="784"/>
        <end position="794"/>
    </location>
</feature>
<feature type="region of interest" description="Disordered" evidence="4">
    <location>
        <begin position="308"/>
        <end position="351"/>
    </location>
</feature>
<dbReference type="Gene3D" id="1.25.10.10">
    <property type="entry name" value="Leucine-rich Repeat Variant"/>
    <property type="match status" value="1"/>
</dbReference>
<dbReference type="InterPro" id="IPR022075">
    <property type="entry name" value="Symplekin_C"/>
</dbReference>
<evidence type="ECO:0000256" key="3">
    <source>
        <dbReference type="ARBA" id="ARBA00023242"/>
    </source>
</evidence>
<evidence type="ECO:0000313" key="7">
    <source>
        <dbReference type="EMBL" id="KAH8093815.1"/>
    </source>
</evidence>
<keyword evidence="8" id="KW-1185">Reference proteome</keyword>
<feature type="domain" description="Symplekin/Pta1 N-terminal" evidence="5">
    <location>
        <begin position="104"/>
        <end position="319"/>
    </location>
</feature>
<dbReference type="Pfam" id="PF12295">
    <property type="entry name" value="Symplekin_C"/>
    <property type="match status" value="1"/>
</dbReference>
<dbReference type="AlphaFoldDB" id="A0A8K0XMI6"/>
<dbReference type="PANTHER" id="PTHR15245:SF20">
    <property type="entry name" value="SYMPLEKIN"/>
    <property type="match status" value="1"/>
</dbReference>
<gene>
    <name evidence="7" type="ORF">BXZ70DRAFT_1001615</name>
</gene>
<dbReference type="GO" id="GO:0005847">
    <property type="term" value="C:mRNA cleavage and polyadenylation specificity factor complex"/>
    <property type="evidence" value="ECO:0007669"/>
    <property type="project" value="TreeGrafter"/>
</dbReference>
<feature type="region of interest" description="Disordered" evidence="4">
    <location>
        <begin position="777"/>
        <end position="811"/>
    </location>
</feature>
<evidence type="ECO:0000256" key="4">
    <source>
        <dbReference type="SAM" id="MobiDB-lite"/>
    </source>
</evidence>
<feature type="compositionally biased region" description="Basic and acidic residues" evidence="4">
    <location>
        <begin position="308"/>
        <end position="318"/>
    </location>
</feature>
<keyword evidence="2" id="KW-0507">mRNA processing</keyword>
<dbReference type="InterPro" id="IPR032460">
    <property type="entry name" value="Symplekin/Pta1_N"/>
</dbReference>
<dbReference type="OrthoDB" id="331600at2759"/>
<evidence type="ECO:0000256" key="1">
    <source>
        <dbReference type="ARBA" id="ARBA00004123"/>
    </source>
</evidence>
<sequence length="1201" mass="132981">MANEPVDPLQTLSQALAAPPDSKEQADLLASLRESLEIHPNPIPILCTTLIKTVSNAGDSLMKRWVLDLLHFAISRSSLSIDTRTQLAAQSLDVLTGLLNDPNPSTVKVVIQCFGTVYPLLFRHLCTNRSQQYPWDVLTGAKNRILEFVRMPQASAGMKLAAVKFMQRVILVQTWGVNDPRLQNKNDPNISMCPTDHPFISVPALQAEGRQLLEAIMSILFSSRNPDILSAIINSSSQLLKLRPALIETIVSALATWTPASLAGLPATHVKSVEKAIRILLIHISRSPQGQPFASQIHTALTAQGVRMDRATAEEKQRKAAALDASRKRAPSMGGTPEGHDSKRVKLEPGSNAPAPASLLSGFDFTTLPATLVTELIVANIQVFSESALTELVNTYKRNRETAQTSAGTVAPEPSSPIASTSALLPPVQTPSFAPSRTRTPPPDAQHTLPTTQMKSPPKAPAAMLEPQQDVKDEPVDPLQMDIDEDEIEYEPEKLNEELSGGGQVAVEAEDTVNDAMDFNIDPREFKLPPPKSLDDHQRGALIRASLTRIWEAADNLTTLELDPSDSQGFSASDMWMLLLVRLVTRVADPPAADDEPDDSKEATALSLYDRQDRLRQTLCDYIMADFPGRLRLATVWMNEEWYNDELRSKANPDWRPSYETWLSQIVAVHQTHMDGRDRTFARFLLDLPTIPQDVMSLLREMCVEVERRQIGFTTLRDFVQQRPSLRSEAMTMLLELTTHPDKVTRGAAINTVKRWIPDQQPMDSMTREFTLQLLRRLQSRPKKPPETEARPTENGDANGDTTMEDEEDGQLPPEEIVQTPYLPEQLELPANNSQVLQHVELLFALSTKIPEFLDELFAAYGGMEVSVQETIQHLITPLVRALGQTHNKLLTLLRTFPRGAETLALRILTIFTENGRPSHSIVTLVKTLVNERDLDARFLIPIIAEMDKADILRHLPRIVSMLNGQQEAKNVVRSVFNSIVTTPPQSFGSITSNLPRVRQSELLSPAELMVQIHECEKEIGLKSAIEAIGICFSMTDIFRSEILGVVMNLLVDAPVLPTLFMRTVIQAVTTYRSLVGFVSTTLMSRLITKKIWTVAPLWEGFIRCAKVTSPTCLPSLLQLPKDQLQDLVSKQPSLKSGLRDYVTKKDGYKARLTGLLDILGDDEPAQAPSASATGEDVTMNTPPPDTPMSSTPQPEVSTPS</sequence>
<accession>A0A8K0XMI6</accession>
<feature type="compositionally biased region" description="Basic and acidic residues" evidence="4">
    <location>
        <begin position="338"/>
        <end position="347"/>
    </location>
</feature>
<dbReference type="PANTHER" id="PTHR15245">
    <property type="entry name" value="SYMPLEKIN-RELATED"/>
    <property type="match status" value="1"/>
</dbReference>
<feature type="domain" description="Symplekin C-terminal" evidence="6">
    <location>
        <begin position="936"/>
        <end position="1131"/>
    </location>
</feature>
<feature type="compositionally biased region" description="Polar residues" evidence="4">
    <location>
        <begin position="430"/>
        <end position="439"/>
    </location>
</feature>
<protein>
    <submittedName>
        <fullName evidence="7">Symplekin tight junction protein C terminal-domain-containing protein</fullName>
    </submittedName>
</protein>
<feature type="region of interest" description="Disordered" evidence="4">
    <location>
        <begin position="403"/>
        <end position="475"/>
    </location>
</feature>
<reference evidence="7" key="1">
    <citation type="journal article" date="2021" name="New Phytol.">
        <title>Evolutionary innovations through gain and loss of genes in the ectomycorrhizal Boletales.</title>
        <authorList>
            <person name="Wu G."/>
            <person name="Miyauchi S."/>
            <person name="Morin E."/>
            <person name="Kuo A."/>
            <person name="Drula E."/>
            <person name="Varga T."/>
            <person name="Kohler A."/>
            <person name="Feng B."/>
            <person name="Cao Y."/>
            <person name="Lipzen A."/>
            <person name="Daum C."/>
            <person name="Hundley H."/>
            <person name="Pangilinan J."/>
            <person name="Johnson J."/>
            <person name="Barry K."/>
            <person name="LaButti K."/>
            <person name="Ng V."/>
            <person name="Ahrendt S."/>
            <person name="Min B."/>
            <person name="Choi I.G."/>
            <person name="Park H."/>
            <person name="Plett J.M."/>
            <person name="Magnuson J."/>
            <person name="Spatafora J.W."/>
            <person name="Nagy L.G."/>
            <person name="Henrissat B."/>
            <person name="Grigoriev I.V."/>
            <person name="Yang Z.L."/>
            <person name="Xu J."/>
            <person name="Martin F.M."/>
        </authorList>
    </citation>
    <scope>NUCLEOTIDE SEQUENCE</scope>
    <source>
        <strain evidence="7">KKN 215</strain>
    </source>
</reference>
<evidence type="ECO:0000256" key="2">
    <source>
        <dbReference type="ARBA" id="ARBA00022664"/>
    </source>
</evidence>
<comment type="subcellular location">
    <subcellularLocation>
        <location evidence="1">Nucleus</location>
    </subcellularLocation>
</comment>
<dbReference type="GO" id="GO:0006397">
    <property type="term" value="P:mRNA processing"/>
    <property type="evidence" value="ECO:0007669"/>
    <property type="project" value="UniProtKB-KW"/>
</dbReference>
<evidence type="ECO:0000259" key="6">
    <source>
        <dbReference type="Pfam" id="PF12295"/>
    </source>
</evidence>
<dbReference type="EMBL" id="JAEVFJ010000028">
    <property type="protein sequence ID" value="KAH8093815.1"/>
    <property type="molecule type" value="Genomic_DNA"/>
</dbReference>
<dbReference type="Pfam" id="PF11935">
    <property type="entry name" value="SYMPK_PTA1_N"/>
    <property type="match status" value="1"/>
</dbReference>
<organism evidence="7 8">
    <name type="scientific">Cristinia sonorae</name>
    <dbReference type="NCBI Taxonomy" id="1940300"/>
    <lineage>
        <taxon>Eukaryota</taxon>
        <taxon>Fungi</taxon>
        <taxon>Dikarya</taxon>
        <taxon>Basidiomycota</taxon>
        <taxon>Agaricomycotina</taxon>
        <taxon>Agaricomycetes</taxon>
        <taxon>Agaricomycetidae</taxon>
        <taxon>Agaricales</taxon>
        <taxon>Pleurotineae</taxon>
        <taxon>Stephanosporaceae</taxon>
        <taxon>Cristinia</taxon>
    </lineage>
</organism>